<reference evidence="9 10" key="1">
    <citation type="submission" date="2023-08" db="EMBL/GenBank/DDBJ databases">
        <title>A Necator americanus chromosomal reference genome.</title>
        <authorList>
            <person name="Ilik V."/>
            <person name="Petrzelkova K.J."/>
            <person name="Pardy F."/>
            <person name="Fuh T."/>
            <person name="Niatou-Singa F.S."/>
            <person name="Gouil Q."/>
            <person name="Baker L."/>
            <person name="Ritchie M.E."/>
            <person name="Jex A.R."/>
            <person name="Gazzola D."/>
            <person name="Li H."/>
            <person name="Toshio Fujiwara R."/>
            <person name="Zhan B."/>
            <person name="Aroian R.V."/>
            <person name="Pafco B."/>
            <person name="Schwarz E.M."/>
        </authorList>
    </citation>
    <scope>NUCLEOTIDE SEQUENCE [LARGE SCALE GENOMIC DNA]</scope>
    <source>
        <strain evidence="9 10">Aroian</strain>
        <tissue evidence="9">Whole animal</tissue>
    </source>
</reference>
<dbReference type="SUPFAM" id="SSF46458">
    <property type="entry name" value="Globin-like"/>
    <property type="match status" value="1"/>
</dbReference>
<dbReference type="Gene3D" id="1.10.490.10">
    <property type="entry name" value="Globins"/>
    <property type="match status" value="1"/>
</dbReference>
<dbReference type="InterPro" id="IPR050532">
    <property type="entry name" value="Globin-like_OT"/>
</dbReference>
<evidence type="ECO:0000256" key="6">
    <source>
        <dbReference type="RuleBase" id="RU000356"/>
    </source>
</evidence>
<feature type="compositionally biased region" description="Basic residues" evidence="7">
    <location>
        <begin position="12"/>
        <end position="21"/>
    </location>
</feature>
<evidence type="ECO:0000313" key="9">
    <source>
        <dbReference type="EMBL" id="KAK6748675.1"/>
    </source>
</evidence>
<comment type="caution">
    <text evidence="9">The sequence shown here is derived from an EMBL/GenBank/DDBJ whole genome shotgun (WGS) entry which is preliminary data.</text>
</comment>
<dbReference type="InterPro" id="IPR012292">
    <property type="entry name" value="Globin/Proto"/>
</dbReference>
<dbReference type="InterPro" id="IPR044399">
    <property type="entry name" value="Mb-like_M"/>
</dbReference>
<dbReference type="PANTHER" id="PTHR46458:SF1">
    <property type="entry name" value="GEO09476P1"/>
    <property type="match status" value="1"/>
</dbReference>
<dbReference type="InterPro" id="IPR009050">
    <property type="entry name" value="Globin-like_sf"/>
</dbReference>
<dbReference type="CDD" id="cd01040">
    <property type="entry name" value="Mb-like"/>
    <property type="match status" value="1"/>
</dbReference>
<name>A0ABR1DEI0_NECAM</name>
<keyword evidence="5" id="KW-0408">Iron</keyword>
<evidence type="ECO:0000256" key="2">
    <source>
        <dbReference type="ARBA" id="ARBA00022617"/>
    </source>
</evidence>
<dbReference type="EMBL" id="JAVFWL010000004">
    <property type="protein sequence ID" value="KAK6748675.1"/>
    <property type="molecule type" value="Genomic_DNA"/>
</dbReference>
<evidence type="ECO:0000256" key="1">
    <source>
        <dbReference type="ARBA" id="ARBA00022448"/>
    </source>
</evidence>
<protein>
    <recommendedName>
        <fullName evidence="8">Globin domain-containing protein</fullName>
    </recommendedName>
</protein>
<dbReference type="Proteomes" id="UP001303046">
    <property type="component" value="Unassembled WGS sequence"/>
</dbReference>
<feature type="region of interest" description="Disordered" evidence="7">
    <location>
        <begin position="1"/>
        <end position="32"/>
    </location>
</feature>
<accession>A0ABR1DEI0</accession>
<keyword evidence="2 6" id="KW-0349">Heme</keyword>
<feature type="domain" description="Globin" evidence="8">
    <location>
        <begin position="184"/>
        <end position="300"/>
    </location>
</feature>
<keyword evidence="1 6" id="KW-0813">Transport</keyword>
<evidence type="ECO:0000256" key="4">
    <source>
        <dbReference type="ARBA" id="ARBA00022723"/>
    </source>
</evidence>
<evidence type="ECO:0000259" key="8">
    <source>
        <dbReference type="Pfam" id="PF00042"/>
    </source>
</evidence>
<organism evidence="9 10">
    <name type="scientific">Necator americanus</name>
    <name type="common">Human hookworm</name>
    <dbReference type="NCBI Taxonomy" id="51031"/>
    <lineage>
        <taxon>Eukaryota</taxon>
        <taxon>Metazoa</taxon>
        <taxon>Ecdysozoa</taxon>
        <taxon>Nematoda</taxon>
        <taxon>Chromadorea</taxon>
        <taxon>Rhabditida</taxon>
        <taxon>Rhabditina</taxon>
        <taxon>Rhabditomorpha</taxon>
        <taxon>Strongyloidea</taxon>
        <taxon>Ancylostomatidae</taxon>
        <taxon>Bunostominae</taxon>
        <taxon>Necator</taxon>
    </lineage>
</organism>
<dbReference type="InterPro" id="IPR000971">
    <property type="entry name" value="Globin"/>
</dbReference>
<gene>
    <name evidence="9" type="primary">Necator_chrIV.g14641</name>
    <name evidence="9" type="ORF">RB195_001346</name>
</gene>
<evidence type="ECO:0000313" key="10">
    <source>
        <dbReference type="Proteomes" id="UP001303046"/>
    </source>
</evidence>
<evidence type="ECO:0000256" key="7">
    <source>
        <dbReference type="SAM" id="MobiDB-lite"/>
    </source>
</evidence>
<comment type="similarity">
    <text evidence="6">Belongs to the globin family.</text>
</comment>
<sequence length="332" mass="37766">MGNAQTRTETSHRKKRLRRQRRLSEPGIEYNDSKLRPCKMKCSMSGATTPISSTPLIQINGIENTEGAEDFLKNKSNSVNLPPTTTTYLTTVSLRRMQFLGSSGTTSMSARSLDDARSLADLHMKPLSRAKSHSPLKQMRTYSYRSLSSEENALDKTACDLIKSSWHEATRKANATGRHFGYFVFQCIFQKDPTLKTIFGLKPHEDISDLPDDHECIRHTKIFTNIIHLAAKNVDELEPQVAPAIFKYGERHYSTKANGHMTEENVRMVCAQVVCTVVDLLGDEAQAQHVEAWIEMMRYLGRKLLDGYEYAKLTAKHRISINRHDHHLFLKL</sequence>
<evidence type="ECO:0000256" key="3">
    <source>
        <dbReference type="ARBA" id="ARBA00022621"/>
    </source>
</evidence>
<proteinExistence type="inferred from homology"/>
<dbReference type="PANTHER" id="PTHR46458">
    <property type="entry name" value="BLR2807 PROTEIN"/>
    <property type="match status" value="1"/>
</dbReference>
<evidence type="ECO:0000256" key="5">
    <source>
        <dbReference type="ARBA" id="ARBA00023004"/>
    </source>
</evidence>
<keyword evidence="10" id="KW-1185">Reference proteome</keyword>
<keyword evidence="3 6" id="KW-0561">Oxygen transport</keyword>
<dbReference type="Pfam" id="PF00042">
    <property type="entry name" value="Globin"/>
    <property type="match status" value="1"/>
</dbReference>
<keyword evidence="4" id="KW-0479">Metal-binding</keyword>